<feature type="region of interest" description="Disordered" evidence="1">
    <location>
        <begin position="1"/>
        <end position="20"/>
    </location>
</feature>
<feature type="region of interest" description="Disordered" evidence="1">
    <location>
        <begin position="80"/>
        <end position="165"/>
    </location>
</feature>
<dbReference type="PANTHER" id="PTHR33785">
    <property type="entry name" value="OS06G0550800 PROTEIN"/>
    <property type="match status" value="1"/>
</dbReference>
<evidence type="ECO:0000256" key="1">
    <source>
        <dbReference type="SAM" id="MobiDB-lite"/>
    </source>
</evidence>
<sequence length="323" mass="36651">MVPFDDDPFEPSSSRDEKGKAVHNLLEEGWLYGKLLSSRPKMFRCYSDLSPNFGQETLAKNHCTEQSSTTRKSTCKLIRAPSLPPRLRGEEKFEEKESSSGMSELTRQFCDASKVQKPSEPACSTKKKGGIQEKVRHARGDKKNTGQSLRHNVPRKPTLPPCLGQEFEDIEDNESDITMSRLIREAMPNSLPVKPRQRASKCIIQDLSMAKSRAARKSDLDIIDTNSSKESRQYPTRANSMKSPRDVEYKELQGFRDLGFAFETKDLNPRAIDQERSRRPSPSEAWQLQSCAPPIPIWAARDSAEDKKAQLKFWARAVASYVR</sequence>
<feature type="compositionally biased region" description="Basic and acidic residues" evidence="1">
    <location>
        <begin position="87"/>
        <end position="98"/>
    </location>
</feature>
<proteinExistence type="predicted"/>
<name>A0A2P2J9P1_RHIMU</name>
<protein>
    <submittedName>
        <fullName evidence="2">Uncharacterized protein</fullName>
    </submittedName>
</protein>
<dbReference type="AlphaFoldDB" id="A0A2P2J9P1"/>
<evidence type="ECO:0000313" key="2">
    <source>
        <dbReference type="EMBL" id="MBW90181.1"/>
    </source>
</evidence>
<dbReference type="EMBL" id="GGEC01009698">
    <property type="protein sequence ID" value="MBW90181.1"/>
    <property type="molecule type" value="Transcribed_RNA"/>
</dbReference>
<reference evidence="2" key="1">
    <citation type="submission" date="2018-02" db="EMBL/GenBank/DDBJ databases">
        <title>Rhizophora mucronata_Transcriptome.</title>
        <authorList>
            <person name="Meera S.P."/>
            <person name="Sreeshan A."/>
            <person name="Augustine A."/>
        </authorList>
    </citation>
    <scope>NUCLEOTIDE SEQUENCE</scope>
    <source>
        <tissue evidence="2">Leaf</tissue>
    </source>
</reference>
<accession>A0A2P2J9P1</accession>
<organism evidence="2">
    <name type="scientific">Rhizophora mucronata</name>
    <name type="common">Asiatic mangrove</name>
    <dbReference type="NCBI Taxonomy" id="61149"/>
    <lineage>
        <taxon>Eukaryota</taxon>
        <taxon>Viridiplantae</taxon>
        <taxon>Streptophyta</taxon>
        <taxon>Embryophyta</taxon>
        <taxon>Tracheophyta</taxon>
        <taxon>Spermatophyta</taxon>
        <taxon>Magnoliopsida</taxon>
        <taxon>eudicotyledons</taxon>
        <taxon>Gunneridae</taxon>
        <taxon>Pentapetalae</taxon>
        <taxon>rosids</taxon>
        <taxon>fabids</taxon>
        <taxon>Malpighiales</taxon>
        <taxon>Rhizophoraceae</taxon>
        <taxon>Rhizophora</taxon>
    </lineage>
</organism>
<dbReference type="PANTHER" id="PTHR33785:SF5">
    <property type="entry name" value="SERINE_ARGININE REPETITIVE MATRIX PROTEIN"/>
    <property type="match status" value="1"/>
</dbReference>